<evidence type="ECO:0000259" key="2">
    <source>
        <dbReference type="PROSITE" id="PS50263"/>
    </source>
</evidence>
<evidence type="ECO:0000313" key="3">
    <source>
        <dbReference type="EMBL" id="MBE3636707.1"/>
    </source>
</evidence>
<evidence type="ECO:0000313" key="4">
    <source>
        <dbReference type="Proteomes" id="UP000609121"/>
    </source>
</evidence>
<dbReference type="Gene3D" id="3.60.110.10">
    <property type="entry name" value="Carbon-nitrogen hydrolase"/>
    <property type="match status" value="1"/>
</dbReference>
<keyword evidence="4" id="KW-1185">Reference proteome</keyword>
<dbReference type="PROSITE" id="PS50263">
    <property type="entry name" value="CN_HYDROLASE"/>
    <property type="match status" value="1"/>
</dbReference>
<dbReference type="RefSeq" id="WP_193178889.1">
    <property type="nucleotide sequence ID" value="NZ_JACVXA010000001.1"/>
</dbReference>
<comment type="caution">
    <text evidence="3">The sequence shown here is derived from an EMBL/GenBank/DDBJ whole genome shotgun (WGS) entry which is preliminary data.</text>
</comment>
<reference evidence="3" key="1">
    <citation type="submission" date="2020-09" db="EMBL/GenBank/DDBJ databases">
        <title>A novel bacterium of genus Mangrovicoccus, isolated from South China Sea.</title>
        <authorList>
            <person name="Huang H."/>
            <person name="Mo K."/>
            <person name="Hu Y."/>
        </authorList>
    </citation>
    <scope>NUCLEOTIDE SEQUENCE</scope>
    <source>
        <strain evidence="3">HB182678</strain>
    </source>
</reference>
<protein>
    <submittedName>
        <fullName evidence="3">Amidohydrolase</fullName>
    </submittedName>
</protein>
<dbReference type="PANTHER" id="PTHR43674:SF16">
    <property type="entry name" value="CARBON-NITROGEN FAMILY, PUTATIVE (AFU_ORTHOLOGUE AFUA_5G02350)-RELATED"/>
    <property type="match status" value="1"/>
</dbReference>
<dbReference type="Pfam" id="PF00795">
    <property type="entry name" value="CN_hydrolase"/>
    <property type="match status" value="1"/>
</dbReference>
<proteinExistence type="predicted"/>
<dbReference type="InterPro" id="IPR036526">
    <property type="entry name" value="C-N_Hydrolase_sf"/>
</dbReference>
<name>A0A8J6YS77_9RHOB</name>
<dbReference type="EMBL" id="JACVXA010000001">
    <property type="protein sequence ID" value="MBE3636707.1"/>
    <property type="molecule type" value="Genomic_DNA"/>
</dbReference>
<dbReference type="InterPro" id="IPR003010">
    <property type="entry name" value="C-N_Hydrolase"/>
</dbReference>
<dbReference type="InterPro" id="IPR050345">
    <property type="entry name" value="Aliph_Amidase/BUP"/>
</dbReference>
<gene>
    <name evidence="3" type="ORF">ICN82_00650</name>
</gene>
<dbReference type="SUPFAM" id="SSF56317">
    <property type="entry name" value="Carbon-nitrogen hydrolase"/>
    <property type="match status" value="1"/>
</dbReference>
<feature type="domain" description="CN hydrolase" evidence="2">
    <location>
        <begin position="7"/>
        <end position="257"/>
    </location>
</feature>
<dbReference type="GO" id="GO:0016811">
    <property type="term" value="F:hydrolase activity, acting on carbon-nitrogen (but not peptide) bonds, in linear amides"/>
    <property type="evidence" value="ECO:0007669"/>
    <property type="project" value="TreeGrafter"/>
</dbReference>
<keyword evidence="1" id="KW-0378">Hydrolase</keyword>
<dbReference type="Proteomes" id="UP000609121">
    <property type="component" value="Unassembled WGS sequence"/>
</dbReference>
<dbReference type="AlphaFoldDB" id="A0A8J6YS77"/>
<sequence length="289" mass="30671">MAETAVIRLAAAAYPVEALPDAAALEAKLAAWVREAAGQGAQIAVFPEYAGMEPALIGDADPEDWLEVAAARAGAYRDHLAGLAQAHGIAVVTGSAPERVEGRLLNRAWFCLPDGTMAPVDKRMLTPWERENTALCPGDALAAFDTPLGRIGIVICYDSEFPLLARALDCDILLIPSCTDAPSGQGRLRIAAQARALEGQCVTVHATLLGRTRCPLIDVSTGCAGIYTPPDRGLPADGVLARGETDRPGWVIADAPLDLLRARRSDGEARLRADWTDGAYEVARRRVSL</sequence>
<evidence type="ECO:0000256" key="1">
    <source>
        <dbReference type="ARBA" id="ARBA00022801"/>
    </source>
</evidence>
<organism evidence="3 4">
    <name type="scientific">Mangrovicoccus algicola</name>
    <dbReference type="NCBI Taxonomy" id="2771008"/>
    <lineage>
        <taxon>Bacteria</taxon>
        <taxon>Pseudomonadati</taxon>
        <taxon>Pseudomonadota</taxon>
        <taxon>Alphaproteobacteria</taxon>
        <taxon>Rhodobacterales</taxon>
        <taxon>Paracoccaceae</taxon>
        <taxon>Mangrovicoccus</taxon>
    </lineage>
</organism>
<dbReference type="PANTHER" id="PTHR43674">
    <property type="entry name" value="NITRILASE C965.09-RELATED"/>
    <property type="match status" value="1"/>
</dbReference>
<accession>A0A8J6YS77</accession>